<evidence type="ECO:0000256" key="1">
    <source>
        <dbReference type="SAM" id="MobiDB-lite"/>
    </source>
</evidence>
<evidence type="ECO:0000313" key="3">
    <source>
        <dbReference type="Proteomes" id="UP001189429"/>
    </source>
</evidence>
<feature type="compositionally biased region" description="Basic and acidic residues" evidence="1">
    <location>
        <begin position="17"/>
        <end position="32"/>
    </location>
</feature>
<comment type="caution">
    <text evidence="2">The sequence shown here is derived from an EMBL/GenBank/DDBJ whole genome shotgun (WGS) entry which is preliminary data.</text>
</comment>
<evidence type="ECO:0000313" key="2">
    <source>
        <dbReference type="EMBL" id="CAK0843122.1"/>
    </source>
</evidence>
<feature type="region of interest" description="Disordered" evidence="1">
    <location>
        <begin position="14"/>
        <end position="33"/>
    </location>
</feature>
<dbReference type="InterPro" id="IPR013320">
    <property type="entry name" value="ConA-like_dom_sf"/>
</dbReference>
<sequence length="711" mass="75040">MSCVHPHQDEECLVGPHEARRAPARSRGEAPRRSAARGWLQKASLGVVACSGALACAAWGLRVAEKARSDIESRVGLEKPPMVETSGSHVYDWTVYDDTGCSNWNAIKIGPKSVFPTYSACATSCRYSPGCTGFNFEDANPPVCSGGSSSSGVGACYRWGPSTCSKEKNDCWDNFFLDNAEPTVWSAPDKGQGCSNWRDILLTRLSGISNADDCGLQCLAHREAGCVEFGYQADDGCSGSGPGARSCYLYKGACSAQGNACWDHYTLESYTEPSGPFERNGAGRGCSNFAQINMGAASFQASAGACGKVCQDVDGCVGFGYQSGLPSQCSGGSAFTGACYLWRGECNQEPNSCWNNYKISPATPAPPTPPAPSPPGVAEYCPKAAELRVDFDAQTGAGTPDSPSGSVELRDQGWTTTGLARVSSRGVWNLLDGWIAFDMDLSQTIVGLQTGSMQGPNPNLYIVFPQTGSGDYDGRPRTIASAATQYCDGQGEFSSQPQTPANLIPNSFCPEMDIIETNSKLAFATTWHSTFTFSPENPGDYPGPDPCNQFGCNNNHFFTPAPDPPSSCQQLPATTPPTPVTTSGIDSAQPFTINASFAADGSMTVEFLQVKGNAASKVLIGRQEVSGGGNPVTQATLDALVGNMTTFGSAIESSQFNGFVPLSSEFFTNVRCNDGTNSLSQSIYSVSNLRVKGVLVRGSASECAPSDPPQR</sequence>
<keyword evidence="3" id="KW-1185">Reference proteome</keyword>
<dbReference type="SUPFAM" id="SSF49899">
    <property type="entry name" value="Concanavalin A-like lectins/glucanases"/>
    <property type="match status" value="1"/>
</dbReference>
<name>A0ABN9TBQ9_9DINO</name>
<protein>
    <submittedName>
        <fullName evidence="2">Uncharacterized protein</fullName>
    </submittedName>
</protein>
<dbReference type="EMBL" id="CAUYUJ010014551">
    <property type="protein sequence ID" value="CAK0843122.1"/>
    <property type="molecule type" value="Genomic_DNA"/>
</dbReference>
<reference evidence="2" key="1">
    <citation type="submission" date="2023-10" db="EMBL/GenBank/DDBJ databases">
        <authorList>
            <person name="Chen Y."/>
            <person name="Shah S."/>
            <person name="Dougan E. K."/>
            <person name="Thang M."/>
            <person name="Chan C."/>
        </authorList>
    </citation>
    <scope>NUCLEOTIDE SEQUENCE [LARGE SCALE GENOMIC DNA]</scope>
</reference>
<gene>
    <name evidence="2" type="ORF">PCOR1329_LOCUS37560</name>
</gene>
<dbReference type="Proteomes" id="UP001189429">
    <property type="component" value="Unassembled WGS sequence"/>
</dbReference>
<accession>A0ABN9TBQ9</accession>
<proteinExistence type="predicted"/>
<organism evidence="2 3">
    <name type="scientific">Prorocentrum cordatum</name>
    <dbReference type="NCBI Taxonomy" id="2364126"/>
    <lineage>
        <taxon>Eukaryota</taxon>
        <taxon>Sar</taxon>
        <taxon>Alveolata</taxon>
        <taxon>Dinophyceae</taxon>
        <taxon>Prorocentrales</taxon>
        <taxon>Prorocentraceae</taxon>
        <taxon>Prorocentrum</taxon>
    </lineage>
</organism>